<name>A0ACB7P5W8_9PEZI</name>
<reference evidence="1 2" key="1">
    <citation type="journal article" date="2021" name="Nat. Commun.">
        <title>Genetic determinants of endophytism in the Arabidopsis root mycobiome.</title>
        <authorList>
            <person name="Mesny F."/>
            <person name="Miyauchi S."/>
            <person name="Thiergart T."/>
            <person name="Pickel B."/>
            <person name="Atanasova L."/>
            <person name="Karlsson M."/>
            <person name="Huettel B."/>
            <person name="Barry K.W."/>
            <person name="Haridas S."/>
            <person name="Chen C."/>
            <person name="Bauer D."/>
            <person name="Andreopoulos W."/>
            <person name="Pangilinan J."/>
            <person name="LaButti K."/>
            <person name="Riley R."/>
            <person name="Lipzen A."/>
            <person name="Clum A."/>
            <person name="Drula E."/>
            <person name="Henrissat B."/>
            <person name="Kohler A."/>
            <person name="Grigoriev I.V."/>
            <person name="Martin F.M."/>
            <person name="Hacquard S."/>
        </authorList>
    </citation>
    <scope>NUCLEOTIDE SEQUENCE [LARGE SCALE GENOMIC DNA]</scope>
    <source>
        <strain evidence="1 2">MPI-SDFR-AT-0079</strain>
    </source>
</reference>
<evidence type="ECO:0000313" key="1">
    <source>
        <dbReference type="EMBL" id="KAH6631407.1"/>
    </source>
</evidence>
<proteinExistence type="predicted"/>
<keyword evidence="2" id="KW-1185">Reference proteome</keyword>
<protein>
    <submittedName>
        <fullName evidence="1">P-loop containing nucleoside triphosphate hydrolase protein</fullName>
    </submittedName>
</protein>
<comment type="caution">
    <text evidence="1">The sequence shown here is derived from an EMBL/GenBank/DDBJ whole genome shotgun (WGS) entry which is preliminary data.</text>
</comment>
<gene>
    <name evidence="1" type="ORF">F5144DRAFT_570974</name>
</gene>
<evidence type="ECO:0000313" key="2">
    <source>
        <dbReference type="Proteomes" id="UP000724584"/>
    </source>
</evidence>
<accession>A0ACB7P5W8</accession>
<organism evidence="1 2">
    <name type="scientific">Chaetomium tenue</name>
    <dbReference type="NCBI Taxonomy" id="1854479"/>
    <lineage>
        <taxon>Eukaryota</taxon>
        <taxon>Fungi</taxon>
        <taxon>Dikarya</taxon>
        <taxon>Ascomycota</taxon>
        <taxon>Pezizomycotina</taxon>
        <taxon>Sordariomycetes</taxon>
        <taxon>Sordariomycetidae</taxon>
        <taxon>Sordariales</taxon>
        <taxon>Chaetomiaceae</taxon>
        <taxon>Chaetomium</taxon>
    </lineage>
</organism>
<dbReference type="EMBL" id="JAGIZQ010000004">
    <property type="protein sequence ID" value="KAH6631407.1"/>
    <property type="molecule type" value="Genomic_DNA"/>
</dbReference>
<dbReference type="Proteomes" id="UP000724584">
    <property type="component" value="Unassembled WGS sequence"/>
</dbReference>
<sequence length="781" mass="87052">MVAFSSNALSKLCFEDQLTLLDSIDRLRLQGINNYISLPQIIVCGDQSSGKSSVLEAISGVSFPVKSNLCTRFPTELVLRKAPHTSASVSIVPHESRAEPERAALLAFREELHGFENLPELVEKAKAEMGITAHGRAFARDILRIEVTGPDRPHLTIVDLPGLIHSETKNQTASDVYLIQEVVNSYMKEPRCIILAVVSAKNDFANQVVLKLARAADPRGVRTLGVITKPDALVPGGDSETNYVSLARNQEIEFRHGWHVLKNMDSEKGSSDLSTRDAEESLFFSSGVWATLPFSILGIDKLRGRLSRVLLGQIATELPSLMEEIKQRFKTCEAQLQKLGDPRSSPEEQRLYLVHLSQSFQALVKSAADGNYDNSFFADARTTSGYEQRIRAVVQNLNEDFASKLSLQGHYRQVIDGETATADASDPHEVVQISRDEFVKQIEQLMSKTRGRELPGTFNPMIVIDLFREQSRPWEEIARRHVESVWEAASNFVKLVVTHTADGSTARALQDEVYGPAMTDILKEMRNKTTELLKPLQSSHPITYNHHFAETLQEMREKRRREDQEVILRQFLEVSALSSSTQIRSGHYDLRGLSNALIASNEPDVKRHAAKEAMDCLDAYYKVALERFIDDVAVEVIEAKLMSALGDILSPVSVCMMPADEVARISGESEETRAEREQLNKQLDVLRNGLETCKRFVGFRISGDSAFVSSRSPIHITLRDGLSSSGSWGNSDNADGTPPSVEPELEHSEIVEEAAEDFWTSPMASTKSKKKKKGIDWADYN</sequence>
<keyword evidence="1" id="KW-0378">Hydrolase</keyword>